<protein>
    <submittedName>
        <fullName evidence="2">Uncharacterized protein</fullName>
    </submittedName>
</protein>
<dbReference type="VEuPathDB" id="VectorBase:GPAI028196"/>
<dbReference type="Proteomes" id="UP000092445">
    <property type="component" value="Unassembled WGS sequence"/>
</dbReference>
<reference evidence="3" key="1">
    <citation type="submission" date="2014-03" db="EMBL/GenBank/DDBJ databases">
        <authorList>
            <person name="Aksoy S."/>
            <person name="Warren W."/>
            <person name="Wilson R.K."/>
        </authorList>
    </citation>
    <scope>NUCLEOTIDE SEQUENCE [LARGE SCALE GENOMIC DNA]</scope>
    <source>
        <strain evidence="3">IAEA</strain>
    </source>
</reference>
<organism evidence="2 3">
    <name type="scientific">Glossina pallidipes</name>
    <name type="common">Tsetse fly</name>
    <dbReference type="NCBI Taxonomy" id="7398"/>
    <lineage>
        <taxon>Eukaryota</taxon>
        <taxon>Metazoa</taxon>
        <taxon>Ecdysozoa</taxon>
        <taxon>Arthropoda</taxon>
        <taxon>Hexapoda</taxon>
        <taxon>Insecta</taxon>
        <taxon>Pterygota</taxon>
        <taxon>Neoptera</taxon>
        <taxon>Endopterygota</taxon>
        <taxon>Diptera</taxon>
        <taxon>Brachycera</taxon>
        <taxon>Muscomorpha</taxon>
        <taxon>Hippoboscoidea</taxon>
        <taxon>Glossinidae</taxon>
        <taxon>Glossina</taxon>
    </lineage>
</organism>
<evidence type="ECO:0000313" key="2">
    <source>
        <dbReference type="EnsemblMetazoa" id="GPAI028196-PA"/>
    </source>
</evidence>
<proteinExistence type="predicted"/>
<keyword evidence="3" id="KW-1185">Reference proteome</keyword>
<evidence type="ECO:0000256" key="1">
    <source>
        <dbReference type="SAM" id="MobiDB-lite"/>
    </source>
</evidence>
<accession>A0A1A9ZXH5</accession>
<reference evidence="2" key="2">
    <citation type="submission" date="2020-05" db="UniProtKB">
        <authorList>
            <consortium name="EnsemblMetazoa"/>
        </authorList>
    </citation>
    <scope>IDENTIFICATION</scope>
    <source>
        <strain evidence="2">IAEA</strain>
    </source>
</reference>
<sequence>MGLPNIQVWKLIVCISVRIRERSDLNSKRRLRHNRFSSSTIILRLFKFCLKKFSGVTNSAKLTTLLMSSSINCIVICCSRFCSSNKSASQSIATSCGASFPTSISKNISNASSSSACLSRSTSSSSSINTRSRSDIISVDSSSSTTSGAACWGSGCSSSSGWPIFSWTVGAPVIGSTKRPLSRVSSSPSSNSFDEYTVDSSGAPSSDMSSKLVRDSFYKGLCGYANPISAASSSLLYKASSSLYQKSSDPGIDIISGSISEHFRQFRFRLRLFEQTLSETLADLCRLFRDIEVKIKDSTVASDAYNNT</sequence>
<name>A0A1A9ZXH5_GLOPL</name>
<dbReference type="EnsemblMetazoa" id="GPAI028196-RA">
    <property type="protein sequence ID" value="GPAI028196-PA"/>
    <property type="gene ID" value="GPAI028196"/>
</dbReference>
<dbReference type="AlphaFoldDB" id="A0A1A9ZXH5"/>
<feature type="compositionally biased region" description="Low complexity" evidence="1">
    <location>
        <begin position="182"/>
        <end position="192"/>
    </location>
</feature>
<evidence type="ECO:0000313" key="3">
    <source>
        <dbReference type="Proteomes" id="UP000092445"/>
    </source>
</evidence>
<feature type="region of interest" description="Disordered" evidence="1">
    <location>
        <begin position="179"/>
        <end position="208"/>
    </location>
</feature>